<accession>A0AAJ5F7A5</accession>
<gene>
    <name evidence="5" type="ORF">FCS05_01120</name>
    <name evidence="4" type="ORF">HNQ10_000189</name>
</gene>
<evidence type="ECO:0000313" key="6">
    <source>
        <dbReference type="Proteomes" id="UP000308000"/>
    </source>
</evidence>
<evidence type="ECO:0000313" key="4">
    <source>
        <dbReference type="EMBL" id="MBB5293376.1"/>
    </source>
</evidence>
<feature type="domain" description="Thioesterase" evidence="3">
    <location>
        <begin position="61"/>
        <end position="136"/>
    </location>
</feature>
<dbReference type="EMBL" id="VBRC01000001">
    <property type="protein sequence ID" value="TLK32091.1"/>
    <property type="molecule type" value="Genomic_DNA"/>
</dbReference>
<dbReference type="SUPFAM" id="SSF54637">
    <property type="entry name" value="Thioesterase/thiol ester dehydrase-isomerase"/>
    <property type="match status" value="1"/>
</dbReference>
<dbReference type="EMBL" id="JACHFV010000001">
    <property type="protein sequence ID" value="MBB5293376.1"/>
    <property type="molecule type" value="Genomic_DNA"/>
</dbReference>
<protein>
    <submittedName>
        <fullName evidence="4">1,4-dihydroxy-2-naphthoyl-CoA hydrolase</fullName>
        <ecNumber evidence="4">3.1.2.28</ecNumber>
    </submittedName>
    <submittedName>
        <fullName evidence="5">Hotdog fold thioesterase</fullName>
    </submittedName>
</protein>
<keyword evidence="7" id="KW-1185">Reference proteome</keyword>
<dbReference type="AlphaFoldDB" id="A0AAJ5F7A5"/>
<dbReference type="InterPro" id="IPR029069">
    <property type="entry name" value="HotDog_dom_sf"/>
</dbReference>
<evidence type="ECO:0000256" key="1">
    <source>
        <dbReference type="ARBA" id="ARBA00008324"/>
    </source>
</evidence>
<reference evidence="5 6" key="1">
    <citation type="submission" date="2019-04" db="EMBL/GenBank/DDBJ databases">
        <title>Deinococcus metalilatus MA1002 mutant No.5.</title>
        <authorList>
            <person name="Park W."/>
            <person name="Park C."/>
        </authorList>
    </citation>
    <scope>NUCLEOTIDE SEQUENCE [LARGE SCALE GENOMIC DNA]</scope>
    <source>
        <strain evidence="5 6">MA1002-m5</strain>
    </source>
</reference>
<name>A0AAJ5F7A5_9DEIO</name>
<keyword evidence="2 4" id="KW-0378">Hydrolase</keyword>
<dbReference type="NCBIfam" id="TIGR00369">
    <property type="entry name" value="unchar_dom_1"/>
    <property type="match status" value="1"/>
</dbReference>
<dbReference type="CDD" id="cd03443">
    <property type="entry name" value="PaaI_thioesterase"/>
    <property type="match status" value="1"/>
</dbReference>
<dbReference type="PANTHER" id="PTHR43240">
    <property type="entry name" value="1,4-DIHYDROXY-2-NAPHTHOYL-COA THIOESTERASE 1"/>
    <property type="match status" value="1"/>
</dbReference>
<dbReference type="InterPro" id="IPR003736">
    <property type="entry name" value="PAAI_dom"/>
</dbReference>
<comment type="similarity">
    <text evidence="1">Belongs to the thioesterase PaaI family.</text>
</comment>
<dbReference type="Pfam" id="PF03061">
    <property type="entry name" value="4HBT"/>
    <property type="match status" value="1"/>
</dbReference>
<organism evidence="5 6">
    <name type="scientific">Deinococcus metallilatus</name>
    <dbReference type="NCBI Taxonomy" id="1211322"/>
    <lineage>
        <taxon>Bacteria</taxon>
        <taxon>Thermotogati</taxon>
        <taxon>Deinococcota</taxon>
        <taxon>Deinococci</taxon>
        <taxon>Deinococcales</taxon>
        <taxon>Deinococcaceae</taxon>
        <taxon>Deinococcus</taxon>
    </lineage>
</organism>
<proteinExistence type="inferred from homology"/>
<evidence type="ECO:0000313" key="7">
    <source>
        <dbReference type="Proteomes" id="UP000536909"/>
    </source>
</evidence>
<dbReference type="GO" id="GO:0005829">
    <property type="term" value="C:cytosol"/>
    <property type="evidence" value="ECO:0007669"/>
    <property type="project" value="TreeGrafter"/>
</dbReference>
<dbReference type="InterPro" id="IPR006683">
    <property type="entry name" value="Thioestr_dom"/>
</dbReference>
<dbReference type="EC" id="3.1.2.28" evidence="4"/>
<dbReference type="GO" id="GO:0061522">
    <property type="term" value="F:1,4-dihydroxy-2-naphthoyl-CoA thioesterase activity"/>
    <property type="evidence" value="ECO:0007669"/>
    <property type="project" value="UniProtKB-EC"/>
</dbReference>
<dbReference type="RefSeq" id="WP_129117089.1">
    <property type="nucleotide sequence ID" value="NZ_BSUI01000012.1"/>
</dbReference>
<dbReference type="PANTHER" id="PTHR43240:SF5">
    <property type="entry name" value="1,4-DIHYDROXY-2-NAPHTHOYL-COA THIOESTERASE 1"/>
    <property type="match status" value="1"/>
</dbReference>
<evidence type="ECO:0000259" key="3">
    <source>
        <dbReference type="Pfam" id="PF03061"/>
    </source>
</evidence>
<evidence type="ECO:0000313" key="5">
    <source>
        <dbReference type="EMBL" id="TLK32091.1"/>
    </source>
</evidence>
<sequence length="153" mass="16638">MTGEAAVKESIWFAPFTPEDVNDHHANTLAERLGIVATEVGPDYIVAQMPIDARTVQPYRMMHGGASAALAETLGSVGAMRTLNPQTHRCVGTELNISHLRPIAEGGVATGRAEPVHLGRRTQVWAIHVYDERGKQTSEARLTVFVLEQDARA</sequence>
<comment type="caution">
    <text evidence="5">The sequence shown here is derived from an EMBL/GenBank/DDBJ whole genome shotgun (WGS) entry which is preliminary data.</text>
</comment>
<reference evidence="4 7" key="2">
    <citation type="submission" date="2020-08" db="EMBL/GenBank/DDBJ databases">
        <title>Genomic Encyclopedia of Type Strains, Phase IV (KMG-IV): sequencing the most valuable type-strain genomes for metagenomic binning, comparative biology and taxonomic classification.</title>
        <authorList>
            <person name="Goeker M."/>
        </authorList>
    </citation>
    <scope>NUCLEOTIDE SEQUENCE [LARGE SCALE GENOMIC DNA]</scope>
    <source>
        <strain evidence="4 7">DSM 105434</strain>
    </source>
</reference>
<evidence type="ECO:0000256" key="2">
    <source>
        <dbReference type="ARBA" id="ARBA00022801"/>
    </source>
</evidence>
<dbReference type="Proteomes" id="UP000308000">
    <property type="component" value="Unassembled WGS sequence"/>
</dbReference>
<dbReference type="Proteomes" id="UP000536909">
    <property type="component" value="Unassembled WGS sequence"/>
</dbReference>
<dbReference type="Gene3D" id="3.10.129.10">
    <property type="entry name" value="Hotdog Thioesterase"/>
    <property type="match status" value="1"/>
</dbReference>